<name>A0A9Y2IB98_9PSEU</name>
<accession>A0A9Y2IB98</accession>
<gene>
    <name evidence="5" type="ORF">QRX50_38480</name>
</gene>
<dbReference type="RefSeq" id="WP_285967981.1">
    <property type="nucleotide sequence ID" value="NZ_CP127294.1"/>
</dbReference>
<evidence type="ECO:0008006" key="7">
    <source>
        <dbReference type="Google" id="ProtNLM"/>
    </source>
</evidence>
<sequence>MPSIKLGTFSPSVLLSVASATGALAEAGLEVTEVPAKTSAHQFEDLFESRLDAAFTNPDNVLAYRCVPGNPLGRTGDVRILGAVDRGLGLGLFTAPGVAGPARGGRLGVDVPGSGFAFIAFELLARAGLARDSDYEVVSLGSTPKRARALVEGTVDTTVLNAGNDLVAEARGARRVASVTEIGPYAGTVLCATADGIAAHGAALAALLTVTSAVAGELAAGRHREVALAAVADRLGLTGPSAERHLAILTDPAVGLVSDARLTRAELDTVVHLRNRHSRAATPVTAEEALRSGLVDASLLPQNEA</sequence>
<protein>
    <recommendedName>
        <fullName evidence="7">ABC transporter substrate-binding protein</fullName>
    </recommendedName>
</protein>
<dbReference type="EMBL" id="CP127294">
    <property type="protein sequence ID" value="WIX77240.1"/>
    <property type="molecule type" value="Genomic_DNA"/>
</dbReference>
<dbReference type="PANTHER" id="PTHR30024">
    <property type="entry name" value="ALIPHATIC SULFONATES-BINDING PROTEIN-RELATED"/>
    <property type="match status" value="1"/>
</dbReference>
<proteinExistence type="inferred from homology"/>
<evidence type="ECO:0000313" key="5">
    <source>
        <dbReference type="EMBL" id="WIX77240.1"/>
    </source>
</evidence>
<dbReference type="GO" id="GO:0042597">
    <property type="term" value="C:periplasmic space"/>
    <property type="evidence" value="ECO:0007669"/>
    <property type="project" value="UniProtKB-SubCell"/>
</dbReference>
<evidence type="ECO:0000256" key="1">
    <source>
        <dbReference type="ARBA" id="ARBA00004418"/>
    </source>
</evidence>
<organism evidence="5 6">
    <name type="scientific">Amycolatopsis carbonis</name>
    <dbReference type="NCBI Taxonomy" id="715471"/>
    <lineage>
        <taxon>Bacteria</taxon>
        <taxon>Bacillati</taxon>
        <taxon>Actinomycetota</taxon>
        <taxon>Actinomycetes</taxon>
        <taxon>Pseudonocardiales</taxon>
        <taxon>Pseudonocardiaceae</taxon>
        <taxon>Amycolatopsis</taxon>
    </lineage>
</organism>
<evidence type="ECO:0000313" key="6">
    <source>
        <dbReference type="Proteomes" id="UP001236014"/>
    </source>
</evidence>
<keyword evidence="3 4" id="KW-0732">Signal</keyword>
<feature type="chain" id="PRO_5040898352" description="ABC transporter substrate-binding protein" evidence="4">
    <location>
        <begin position="26"/>
        <end position="305"/>
    </location>
</feature>
<evidence type="ECO:0000256" key="3">
    <source>
        <dbReference type="ARBA" id="ARBA00022729"/>
    </source>
</evidence>
<comment type="similarity">
    <text evidence="2">Belongs to the bacterial solute-binding protein SsuA/TauA family.</text>
</comment>
<dbReference type="Proteomes" id="UP001236014">
    <property type="component" value="Chromosome"/>
</dbReference>
<evidence type="ECO:0000256" key="2">
    <source>
        <dbReference type="ARBA" id="ARBA00010742"/>
    </source>
</evidence>
<feature type="signal peptide" evidence="4">
    <location>
        <begin position="1"/>
        <end position="25"/>
    </location>
</feature>
<dbReference type="PANTHER" id="PTHR30024:SF47">
    <property type="entry name" value="TAURINE-BINDING PERIPLASMIC PROTEIN"/>
    <property type="match status" value="1"/>
</dbReference>
<dbReference type="KEGG" id="acab:QRX50_38480"/>
<keyword evidence="6" id="KW-1185">Reference proteome</keyword>
<dbReference type="AlphaFoldDB" id="A0A9Y2IB98"/>
<evidence type="ECO:0000256" key="4">
    <source>
        <dbReference type="SAM" id="SignalP"/>
    </source>
</evidence>
<dbReference type="Gene3D" id="3.40.190.10">
    <property type="entry name" value="Periplasmic binding protein-like II"/>
    <property type="match status" value="2"/>
</dbReference>
<dbReference type="SUPFAM" id="SSF53850">
    <property type="entry name" value="Periplasmic binding protein-like II"/>
    <property type="match status" value="1"/>
</dbReference>
<comment type="subcellular location">
    <subcellularLocation>
        <location evidence="1">Periplasm</location>
    </subcellularLocation>
</comment>
<reference evidence="5 6" key="1">
    <citation type="submission" date="2023-06" db="EMBL/GenBank/DDBJ databases">
        <authorList>
            <person name="Oyuntsetseg B."/>
            <person name="Kim S.B."/>
        </authorList>
    </citation>
    <scope>NUCLEOTIDE SEQUENCE [LARGE SCALE GENOMIC DNA]</scope>
    <source>
        <strain evidence="5 6">2-15</strain>
    </source>
</reference>